<dbReference type="Pfam" id="PF00153">
    <property type="entry name" value="Mito_carr"/>
    <property type="match status" value="3"/>
</dbReference>
<evidence type="ECO:0000313" key="13">
    <source>
        <dbReference type="Proteomes" id="UP001165082"/>
    </source>
</evidence>
<dbReference type="Proteomes" id="UP001165082">
    <property type="component" value="Unassembled WGS sequence"/>
</dbReference>
<keyword evidence="6 11" id="KW-1133">Transmembrane helix</keyword>
<evidence type="ECO:0000256" key="11">
    <source>
        <dbReference type="SAM" id="Phobius"/>
    </source>
</evidence>
<protein>
    <recommendedName>
        <fullName evidence="14">Mitochondrial carnitine/acylcarnitine carrier protein</fullName>
    </recommendedName>
</protein>
<dbReference type="GO" id="GO:0006839">
    <property type="term" value="P:mitochondrial transport"/>
    <property type="evidence" value="ECO:0007669"/>
    <property type="project" value="TreeGrafter"/>
</dbReference>
<dbReference type="OrthoDB" id="14252at2759"/>
<dbReference type="InterPro" id="IPR023395">
    <property type="entry name" value="MCP_dom_sf"/>
</dbReference>
<evidence type="ECO:0000256" key="6">
    <source>
        <dbReference type="ARBA" id="ARBA00022989"/>
    </source>
</evidence>
<keyword evidence="5" id="KW-0677">Repeat</keyword>
<accession>A0A9W6ZTX1</accession>
<dbReference type="InterPro" id="IPR018108">
    <property type="entry name" value="MCP_transmembrane"/>
</dbReference>
<dbReference type="GO" id="GO:0031966">
    <property type="term" value="C:mitochondrial membrane"/>
    <property type="evidence" value="ECO:0007669"/>
    <property type="project" value="UniProtKB-SubCell"/>
</dbReference>
<keyword evidence="8 9" id="KW-0472">Membrane</keyword>
<comment type="caution">
    <text evidence="12">The sequence shown here is derived from an EMBL/GenBank/DDBJ whole genome shotgun (WGS) entry which is preliminary data.</text>
</comment>
<evidence type="ECO:0008006" key="14">
    <source>
        <dbReference type="Google" id="ProtNLM"/>
    </source>
</evidence>
<evidence type="ECO:0000256" key="3">
    <source>
        <dbReference type="ARBA" id="ARBA00022448"/>
    </source>
</evidence>
<dbReference type="EMBL" id="BRXZ01003530">
    <property type="protein sequence ID" value="GMH56499.1"/>
    <property type="molecule type" value="Genomic_DNA"/>
</dbReference>
<keyword evidence="3 10" id="KW-0813">Transport</keyword>
<dbReference type="PANTHER" id="PTHR45624:SF4">
    <property type="entry name" value="CONGESTED-LIKE TRACHEA PROTEIN-RELATED"/>
    <property type="match status" value="1"/>
</dbReference>
<evidence type="ECO:0000256" key="2">
    <source>
        <dbReference type="ARBA" id="ARBA00006375"/>
    </source>
</evidence>
<evidence type="ECO:0000256" key="8">
    <source>
        <dbReference type="ARBA" id="ARBA00023136"/>
    </source>
</evidence>
<dbReference type="InterPro" id="IPR050567">
    <property type="entry name" value="Mitochondrial_Carrier"/>
</dbReference>
<feature type="repeat" description="Solcar" evidence="9">
    <location>
        <begin position="1"/>
        <end position="61"/>
    </location>
</feature>
<dbReference type="PANTHER" id="PTHR45624">
    <property type="entry name" value="MITOCHONDRIAL BASIC AMINO ACIDS TRANSPORTER-RELATED"/>
    <property type="match status" value="1"/>
</dbReference>
<evidence type="ECO:0000256" key="10">
    <source>
        <dbReference type="RuleBase" id="RU000488"/>
    </source>
</evidence>
<comment type="subcellular location">
    <subcellularLocation>
        <location evidence="1">Mitochondrion membrane</location>
        <topology evidence="1">Multi-pass membrane protein</topology>
    </subcellularLocation>
</comment>
<evidence type="ECO:0000256" key="5">
    <source>
        <dbReference type="ARBA" id="ARBA00022737"/>
    </source>
</evidence>
<keyword evidence="4 9" id="KW-0812">Transmembrane</keyword>
<dbReference type="Gene3D" id="1.50.40.10">
    <property type="entry name" value="Mitochondrial carrier domain"/>
    <property type="match status" value="2"/>
</dbReference>
<evidence type="ECO:0000256" key="4">
    <source>
        <dbReference type="ARBA" id="ARBA00022692"/>
    </source>
</evidence>
<dbReference type="PROSITE" id="PS50920">
    <property type="entry name" value="SOLCAR"/>
    <property type="match status" value="3"/>
</dbReference>
<feature type="transmembrane region" description="Helical" evidence="11">
    <location>
        <begin position="75"/>
        <end position="95"/>
    </location>
</feature>
<keyword evidence="13" id="KW-1185">Reference proteome</keyword>
<feature type="repeat" description="Solcar" evidence="9">
    <location>
        <begin position="74"/>
        <end position="166"/>
    </location>
</feature>
<dbReference type="GO" id="GO:1902603">
    <property type="term" value="P:carnitine transmembrane transport"/>
    <property type="evidence" value="ECO:0007669"/>
    <property type="project" value="TreeGrafter"/>
</dbReference>
<evidence type="ECO:0000256" key="1">
    <source>
        <dbReference type="ARBA" id="ARBA00004225"/>
    </source>
</evidence>
<dbReference type="SUPFAM" id="SSF103506">
    <property type="entry name" value="Mitochondrial carrier"/>
    <property type="match status" value="1"/>
</dbReference>
<evidence type="ECO:0000313" key="12">
    <source>
        <dbReference type="EMBL" id="GMH56499.1"/>
    </source>
</evidence>
<comment type="similarity">
    <text evidence="2 10">Belongs to the mitochondrial carrier (TC 2.A.29) family.</text>
</comment>
<name>A0A9W6ZTX1_9STRA</name>
<organism evidence="12 13">
    <name type="scientific">Triparma retinervis</name>
    <dbReference type="NCBI Taxonomy" id="2557542"/>
    <lineage>
        <taxon>Eukaryota</taxon>
        <taxon>Sar</taxon>
        <taxon>Stramenopiles</taxon>
        <taxon>Ochrophyta</taxon>
        <taxon>Bolidophyceae</taxon>
        <taxon>Parmales</taxon>
        <taxon>Triparmaceae</taxon>
        <taxon>Triparma</taxon>
    </lineage>
</organism>
<proteinExistence type="inferred from homology"/>
<sequence length="268" mass="28761">MQTMVVEPGKKPPFTGTFDCLKQTFVKEGPRGLYRGVTAPITAIAPIYAVVFWGYDMGQRVVRWQYDMDVTEKFTLGQVCFAGGFSAIPTTAIMAPSERIKCLLQVQANDIAAGGKAKYTGMLDCGVKLFREGGVRSVFKGTTATLIRDVPGSIAWFGAYEVVKEKIGKLQGKQPSELSPLAVLFAGGCAGIANWVIAVPPDVVKSRYQTAPEGTYKGLGDVAKTLLKEEGPGAFFKGLGPAMIRAFPANAACFLGMEFSKSLLAFMD</sequence>
<dbReference type="AlphaFoldDB" id="A0A9W6ZTX1"/>
<keyword evidence="7" id="KW-0496">Mitochondrion</keyword>
<reference evidence="12" key="1">
    <citation type="submission" date="2022-07" db="EMBL/GenBank/DDBJ databases">
        <title>Genome analysis of Parmales, a sister group of diatoms, reveals the evolutionary specialization of diatoms from phago-mixotrophs to photoautotrophs.</title>
        <authorList>
            <person name="Ban H."/>
            <person name="Sato S."/>
            <person name="Yoshikawa S."/>
            <person name="Kazumasa Y."/>
            <person name="Nakamura Y."/>
            <person name="Ichinomiya M."/>
            <person name="Saitoh K."/>
            <person name="Sato N."/>
            <person name="Blanc-Mathieu R."/>
            <person name="Endo H."/>
            <person name="Kuwata A."/>
            <person name="Ogata H."/>
        </authorList>
    </citation>
    <scope>NUCLEOTIDE SEQUENCE</scope>
</reference>
<feature type="transmembrane region" description="Helical" evidence="11">
    <location>
        <begin position="32"/>
        <end position="55"/>
    </location>
</feature>
<feature type="repeat" description="Solcar" evidence="9">
    <location>
        <begin position="178"/>
        <end position="263"/>
    </location>
</feature>
<evidence type="ECO:0000256" key="7">
    <source>
        <dbReference type="ARBA" id="ARBA00023128"/>
    </source>
</evidence>
<gene>
    <name evidence="12" type="ORF">TrRE_jg9292</name>
</gene>
<evidence type="ECO:0000256" key="9">
    <source>
        <dbReference type="PROSITE-ProRule" id="PRU00282"/>
    </source>
</evidence>
<dbReference type="GO" id="GO:0015227">
    <property type="term" value="F:O-acyl-L-carnitine transmembrane transporter activity"/>
    <property type="evidence" value="ECO:0007669"/>
    <property type="project" value="TreeGrafter"/>
</dbReference>